<accession>A0A1J5TNR4</accession>
<reference evidence="1 2" key="1">
    <citation type="submission" date="2016-08" db="EMBL/GenBank/DDBJ databases">
        <title>New Insights into Marine Group III Euryarchaeota, from dark to light.</title>
        <authorList>
            <person name="Haro-Moreno J.M."/>
            <person name="Rodriguez-Valera F."/>
            <person name="Lopez-Garcia P."/>
            <person name="Moreira D."/>
            <person name="Martin-Cuadrado A.B."/>
        </authorList>
    </citation>
    <scope>NUCLEOTIDE SEQUENCE [LARGE SCALE GENOMIC DNA]</scope>
    <source>
        <strain evidence="1">CG-Epi2</strain>
    </source>
</reference>
<organism evidence="1 2">
    <name type="scientific">Marine Group III euryarchaeote CG-Epi2</name>
    <dbReference type="NCBI Taxonomy" id="1888996"/>
    <lineage>
        <taxon>Archaea</taxon>
        <taxon>Methanobacteriati</taxon>
        <taxon>Thermoplasmatota</taxon>
        <taxon>Thermoplasmata</taxon>
        <taxon>Candidatus Thermoprofundales</taxon>
    </lineage>
</organism>
<evidence type="ECO:0000313" key="1">
    <source>
        <dbReference type="EMBL" id="OIR22569.1"/>
    </source>
</evidence>
<gene>
    <name evidence="1" type="ORF">BET99_00875</name>
</gene>
<comment type="caution">
    <text evidence="1">The sequence shown here is derived from an EMBL/GenBank/DDBJ whole genome shotgun (WGS) entry which is preliminary data.</text>
</comment>
<proteinExistence type="predicted"/>
<dbReference type="Proteomes" id="UP000183615">
    <property type="component" value="Unassembled WGS sequence"/>
</dbReference>
<name>A0A1J5TNR4_9ARCH</name>
<evidence type="ECO:0000313" key="2">
    <source>
        <dbReference type="Proteomes" id="UP000183615"/>
    </source>
</evidence>
<sequence>MALDDLDSNDKKVYEYLKLYDFVVNPWSTKKAAKALKMKEDEIYNSLSNLAEYMKNNIHIHYKDGSIRIGAN</sequence>
<dbReference type="AlphaFoldDB" id="A0A1J5TNR4"/>
<dbReference type="EMBL" id="MIYZ01000012">
    <property type="protein sequence ID" value="OIR22569.1"/>
    <property type="molecule type" value="Genomic_DNA"/>
</dbReference>
<protein>
    <submittedName>
        <fullName evidence="1">Uncharacterized protein</fullName>
    </submittedName>
</protein>